<evidence type="ECO:0000256" key="1">
    <source>
        <dbReference type="SAM" id="MobiDB-lite"/>
    </source>
</evidence>
<protein>
    <submittedName>
        <fullName evidence="2">Uncharacterized protein</fullName>
    </submittedName>
</protein>
<reference evidence="2" key="1">
    <citation type="submission" date="2017-05" db="UniProtKB">
        <authorList>
            <consortium name="EnsemblMetazoa"/>
        </authorList>
    </citation>
    <scope>IDENTIFICATION</scope>
</reference>
<evidence type="ECO:0000313" key="2">
    <source>
        <dbReference type="EnsemblMetazoa" id="Aqu2.1.38984_001"/>
    </source>
</evidence>
<dbReference type="InParanoid" id="A0A1X7VGS9"/>
<accession>A0A1X7VGS9</accession>
<dbReference type="EnsemblMetazoa" id="Aqu2.1.38984_001">
    <property type="protein sequence ID" value="Aqu2.1.38984_001"/>
    <property type="gene ID" value="Aqu2.1.38984"/>
</dbReference>
<proteinExistence type="predicted"/>
<dbReference type="AlphaFoldDB" id="A0A1X7VGS9"/>
<sequence length="77" mass="8107">MEQTSTRVQDQSSFVTAFPTVKAVVDHNVAMLHECGYPIATIKAVHTGANASSASSYDAGWLGTSCDASKNSKSDVK</sequence>
<organism evidence="2">
    <name type="scientific">Amphimedon queenslandica</name>
    <name type="common">Sponge</name>
    <dbReference type="NCBI Taxonomy" id="400682"/>
    <lineage>
        <taxon>Eukaryota</taxon>
        <taxon>Metazoa</taxon>
        <taxon>Porifera</taxon>
        <taxon>Demospongiae</taxon>
        <taxon>Heteroscleromorpha</taxon>
        <taxon>Haplosclerida</taxon>
        <taxon>Niphatidae</taxon>
        <taxon>Amphimedon</taxon>
    </lineage>
</organism>
<name>A0A1X7VGS9_AMPQE</name>
<feature type="region of interest" description="Disordered" evidence="1">
    <location>
        <begin position="53"/>
        <end position="77"/>
    </location>
</feature>